<feature type="transmembrane region" description="Helical" evidence="2">
    <location>
        <begin position="311"/>
        <end position="330"/>
    </location>
</feature>
<comment type="caution">
    <text evidence="4">The sequence shown here is derived from an EMBL/GenBank/DDBJ whole genome shotgun (WGS) entry which is preliminary data.</text>
</comment>
<dbReference type="PANTHER" id="PTHR35797:SF1">
    <property type="entry name" value="PROTEASE"/>
    <property type="match status" value="1"/>
</dbReference>
<feature type="transmembrane region" description="Helical" evidence="2">
    <location>
        <begin position="213"/>
        <end position="231"/>
    </location>
</feature>
<name>A0A840NTE0_9ACTN</name>
<dbReference type="AlphaFoldDB" id="A0A840NTE0"/>
<feature type="transmembrane region" description="Helical" evidence="2">
    <location>
        <begin position="115"/>
        <end position="133"/>
    </location>
</feature>
<keyword evidence="4" id="KW-0378">Hydrolase</keyword>
<evidence type="ECO:0000256" key="2">
    <source>
        <dbReference type="SAM" id="Phobius"/>
    </source>
</evidence>
<dbReference type="GO" id="GO:0004175">
    <property type="term" value="F:endopeptidase activity"/>
    <property type="evidence" value="ECO:0007669"/>
    <property type="project" value="UniProtKB-ARBA"/>
</dbReference>
<dbReference type="EMBL" id="JACHGN010000001">
    <property type="protein sequence ID" value="MBB5130848.1"/>
    <property type="molecule type" value="Genomic_DNA"/>
</dbReference>
<protein>
    <submittedName>
        <fullName evidence="4">Membrane protease YdiL (CAAX protease family)</fullName>
    </submittedName>
</protein>
<sequence>MTSPPNTPQPTTPRPITPTTPAPTTPTTPPSTTPPLTTPPSTTPPPTTPPLTTSSAVTPPPTAPPPVTPITPSPPPTTSQATTPQATTPQATTPPPTAPPPAATPASRRRARINFAVWAVIAAGAGWPLMTFGDASSAQGLWILLPALTALALHYLHRDGAGPLGLTLRIAHPVRWFAFATVLYPAAAVVTTAAAVLTTAASFSAAPAPGEPPLLAAIATAIPALLLKNLLEEFIFRGYGTRTALALGVPRLAAHALVGLVWMLWHIPLYLAWTPEADLRASTTLPWPWLLVGIVPLAALFGELRIRTGSIWPGIVLHTISNAVSAPLLFNGHLHYTGHSDALLGITPASAACMLIFGAAAYALSPRK</sequence>
<evidence type="ECO:0000259" key="3">
    <source>
        <dbReference type="Pfam" id="PF02517"/>
    </source>
</evidence>
<keyword evidence="2" id="KW-0472">Membrane</keyword>
<dbReference type="Proteomes" id="UP000578449">
    <property type="component" value="Unassembled WGS sequence"/>
</dbReference>
<keyword evidence="4" id="KW-0645">Protease</keyword>
<proteinExistence type="predicted"/>
<dbReference type="InterPro" id="IPR042150">
    <property type="entry name" value="MmRce1-like"/>
</dbReference>
<dbReference type="PANTHER" id="PTHR35797">
    <property type="entry name" value="PROTEASE-RELATED"/>
    <property type="match status" value="1"/>
</dbReference>
<accession>A0A840NTE0</accession>
<feature type="compositionally biased region" description="Pro residues" evidence="1">
    <location>
        <begin position="92"/>
        <end position="103"/>
    </location>
</feature>
<dbReference type="PRINTS" id="PR01217">
    <property type="entry name" value="PRICHEXTENSN"/>
</dbReference>
<feature type="transmembrane region" description="Helical" evidence="2">
    <location>
        <begin position="139"/>
        <end position="156"/>
    </location>
</feature>
<feature type="transmembrane region" description="Helical" evidence="2">
    <location>
        <begin position="176"/>
        <end position="201"/>
    </location>
</feature>
<evidence type="ECO:0000313" key="4">
    <source>
        <dbReference type="EMBL" id="MBB5130848.1"/>
    </source>
</evidence>
<feature type="transmembrane region" description="Helical" evidence="2">
    <location>
        <begin position="285"/>
        <end position="304"/>
    </location>
</feature>
<dbReference type="RefSeq" id="WP_185047668.1">
    <property type="nucleotide sequence ID" value="NZ_JACHGN010000001.1"/>
</dbReference>
<gene>
    <name evidence="4" type="ORF">HNP84_000536</name>
</gene>
<feature type="compositionally biased region" description="Pro residues" evidence="1">
    <location>
        <begin position="58"/>
        <end position="77"/>
    </location>
</feature>
<organism evidence="4 5">
    <name type="scientific">Thermocatellispora tengchongensis</name>
    <dbReference type="NCBI Taxonomy" id="1073253"/>
    <lineage>
        <taxon>Bacteria</taxon>
        <taxon>Bacillati</taxon>
        <taxon>Actinomycetota</taxon>
        <taxon>Actinomycetes</taxon>
        <taxon>Streptosporangiales</taxon>
        <taxon>Streptosporangiaceae</taxon>
        <taxon>Thermocatellispora</taxon>
    </lineage>
</organism>
<feature type="transmembrane region" description="Helical" evidence="2">
    <location>
        <begin position="252"/>
        <end position="273"/>
    </location>
</feature>
<dbReference type="GO" id="GO:0006508">
    <property type="term" value="P:proteolysis"/>
    <property type="evidence" value="ECO:0007669"/>
    <property type="project" value="UniProtKB-KW"/>
</dbReference>
<feature type="transmembrane region" description="Helical" evidence="2">
    <location>
        <begin position="342"/>
        <end position="364"/>
    </location>
</feature>
<feature type="region of interest" description="Disordered" evidence="1">
    <location>
        <begin position="1"/>
        <end position="108"/>
    </location>
</feature>
<dbReference type="Pfam" id="PF02517">
    <property type="entry name" value="Rce1-like"/>
    <property type="match status" value="1"/>
</dbReference>
<feature type="compositionally biased region" description="Low complexity" evidence="1">
    <location>
        <begin position="78"/>
        <end position="91"/>
    </location>
</feature>
<reference evidence="4 5" key="1">
    <citation type="submission" date="2020-08" db="EMBL/GenBank/DDBJ databases">
        <title>Genomic Encyclopedia of Type Strains, Phase IV (KMG-IV): sequencing the most valuable type-strain genomes for metagenomic binning, comparative biology and taxonomic classification.</title>
        <authorList>
            <person name="Goeker M."/>
        </authorList>
    </citation>
    <scope>NUCLEOTIDE SEQUENCE [LARGE SCALE GENOMIC DNA]</scope>
    <source>
        <strain evidence="4 5">DSM 45615</strain>
    </source>
</reference>
<keyword evidence="2" id="KW-1133">Transmembrane helix</keyword>
<feature type="compositionally biased region" description="Pro residues" evidence="1">
    <location>
        <begin position="1"/>
        <end position="49"/>
    </location>
</feature>
<keyword evidence="5" id="KW-1185">Reference proteome</keyword>
<keyword evidence="2" id="KW-0812">Transmembrane</keyword>
<evidence type="ECO:0000313" key="5">
    <source>
        <dbReference type="Proteomes" id="UP000578449"/>
    </source>
</evidence>
<dbReference type="GO" id="GO:0080120">
    <property type="term" value="P:CAAX-box protein maturation"/>
    <property type="evidence" value="ECO:0007669"/>
    <property type="project" value="UniProtKB-ARBA"/>
</dbReference>
<dbReference type="InterPro" id="IPR003675">
    <property type="entry name" value="Rce1/LyrA-like_dom"/>
</dbReference>
<evidence type="ECO:0000256" key="1">
    <source>
        <dbReference type="SAM" id="MobiDB-lite"/>
    </source>
</evidence>
<feature type="domain" description="CAAX prenyl protease 2/Lysostaphin resistance protein A-like" evidence="3">
    <location>
        <begin position="218"/>
        <end position="324"/>
    </location>
</feature>